<dbReference type="KEGG" id="mmai:sS8_1061"/>
<dbReference type="KEGG" id="mmai:sS8_0896"/>
<dbReference type="EMBL" id="AP017928">
    <property type="protein sequence ID" value="BBA32861.1"/>
    <property type="molecule type" value="Genomic_DNA"/>
</dbReference>
<sequence length="65" mass="7522">MLRVLRDDEPWLETPDANLSGGMRQLNGVNTQRFNSRHGLVGHLFQWRFKIEAKQPCSMELLVIA</sequence>
<dbReference type="EMBL" id="AP017928">
    <property type="protein sequence ID" value="BBA33023.1"/>
    <property type="molecule type" value="Genomic_DNA"/>
</dbReference>
<reference evidence="2 3" key="1">
    <citation type="submission" date="2016-12" db="EMBL/GenBank/DDBJ databases">
        <title>Genome sequencing of Methylocaldum marinum.</title>
        <authorList>
            <person name="Takeuchi M."/>
            <person name="Kamagata Y."/>
            <person name="Hiraoka S."/>
            <person name="Oshima K."/>
            <person name="Hattori M."/>
            <person name="Iwasaki W."/>
        </authorList>
    </citation>
    <scope>NUCLEOTIDE SEQUENCE [LARGE SCALE GENOMIC DNA]</scope>
    <source>
        <strain evidence="2 3">S8</strain>
    </source>
</reference>
<proteinExistence type="predicted"/>
<name>A0A250KMV0_9GAMM</name>
<dbReference type="Proteomes" id="UP000266313">
    <property type="component" value="Chromosome"/>
</dbReference>
<protein>
    <submittedName>
        <fullName evidence="2">Uncharacterized protein</fullName>
    </submittedName>
</protein>
<evidence type="ECO:0000313" key="2">
    <source>
        <dbReference type="EMBL" id="BBA33023.1"/>
    </source>
</evidence>
<accession>A0A250KMV0</accession>
<gene>
    <name evidence="1" type="ORF">sS8_0896</name>
    <name evidence="2" type="ORF">sS8_1061</name>
</gene>
<evidence type="ECO:0000313" key="3">
    <source>
        <dbReference type="Proteomes" id="UP000266313"/>
    </source>
</evidence>
<evidence type="ECO:0000313" key="1">
    <source>
        <dbReference type="EMBL" id="BBA32861.1"/>
    </source>
</evidence>
<organism evidence="2 3">
    <name type="scientific">Methylocaldum marinum</name>
    <dbReference type="NCBI Taxonomy" id="1432792"/>
    <lineage>
        <taxon>Bacteria</taxon>
        <taxon>Pseudomonadati</taxon>
        <taxon>Pseudomonadota</taxon>
        <taxon>Gammaproteobacteria</taxon>
        <taxon>Methylococcales</taxon>
        <taxon>Methylococcaceae</taxon>
        <taxon>Methylocaldum</taxon>
    </lineage>
</organism>
<keyword evidence="3" id="KW-1185">Reference proteome</keyword>
<dbReference type="AlphaFoldDB" id="A0A250KMV0"/>